<evidence type="ECO:0000313" key="2">
    <source>
        <dbReference type="EMBL" id="OCI31827.1"/>
    </source>
</evidence>
<proteinExistence type="predicted"/>
<gene>
    <name evidence="2" type="ORF">OERS_15000</name>
</gene>
<accession>A0ABX2Y5I0</accession>
<evidence type="ECO:0000256" key="1">
    <source>
        <dbReference type="SAM" id="MobiDB-lite"/>
    </source>
</evidence>
<sequence>MSTTTHTAPDLDTPDQDPADDDVRRRTPDGGAAGPETTSGADDDVRDQIEAGVLFANGRLAWAHPELGDQVVEFNPVCDCSV</sequence>
<comment type="caution">
    <text evidence="2">The sequence shown here is derived from an EMBL/GenBank/DDBJ whole genome shotgun (WGS) entry which is preliminary data.</text>
</comment>
<dbReference type="RefSeq" id="WP_211268450.1">
    <property type="nucleotide sequence ID" value="NZ_MAQA01000013.1"/>
</dbReference>
<reference evidence="2 3" key="1">
    <citation type="submission" date="2016-06" db="EMBL/GenBank/DDBJ databases">
        <title>Genome sequence of Oerskovia enterophila DSM 43852.</title>
        <authorList>
            <person name="Poehlein A."/>
            <person name="Jag V."/>
            <person name="Bengelsdorf F.R."/>
            <person name="Daniel R."/>
            <person name="Duerre P."/>
        </authorList>
    </citation>
    <scope>NUCLEOTIDE SEQUENCE [LARGE SCALE GENOMIC DNA]</scope>
    <source>
        <strain evidence="2 3">DSM 43852</strain>
    </source>
</reference>
<dbReference type="Proteomes" id="UP000093412">
    <property type="component" value="Unassembled WGS sequence"/>
</dbReference>
<evidence type="ECO:0000313" key="3">
    <source>
        <dbReference type="Proteomes" id="UP000093412"/>
    </source>
</evidence>
<protein>
    <submittedName>
        <fullName evidence="2">Uncharacterized protein</fullName>
    </submittedName>
</protein>
<name>A0ABX2Y5I0_9CELL</name>
<dbReference type="EMBL" id="MAQA01000013">
    <property type="protein sequence ID" value="OCI31827.1"/>
    <property type="molecule type" value="Genomic_DNA"/>
</dbReference>
<feature type="region of interest" description="Disordered" evidence="1">
    <location>
        <begin position="1"/>
        <end position="46"/>
    </location>
</feature>
<organism evidence="2 3">
    <name type="scientific">Oerskovia enterophila</name>
    <dbReference type="NCBI Taxonomy" id="43678"/>
    <lineage>
        <taxon>Bacteria</taxon>
        <taxon>Bacillati</taxon>
        <taxon>Actinomycetota</taxon>
        <taxon>Actinomycetes</taxon>
        <taxon>Micrococcales</taxon>
        <taxon>Cellulomonadaceae</taxon>
        <taxon>Oerskovia</taxon>
    </lineage>
</organism>
<keyword evidence="3" id="KW-1185">Reference proteome</keyword>